<dbReference type="AlphaFoldDB" id="A0A366FLA7"/>
<organism evidence="2 3">
    <name type="scientific">Roseiarcus fermentans</name>
    <dbReference type="NCBI Taxonomy" id="1473586"/>
    <lineage>
        <taxon>Bacteria</taxon>
        <taxon>Pseudomonadati</taxon>
        <taxon>Pseudomonadota</taxon>
        <taxon>Alphaproteobacteria</taxon>
        <taxon>Hyphomicrobiales</taxon>
        <taxon>Roseiarcaceae</taxon>
        <taxon>Roseiarcus</taxon>
    </lineage>
</organism>
<dbReference type="OrthoDB" id="7486157at2"/>
<feature type="region of interest" description="Disordered" evidence="1">
    <location>
        <begin position="1"/>
        <end position="23"/>
    </location>
</feature>
<gene>
    <name evidence="2" type="ORF">DFR50_10839</name>
</gene>
<evidence type="ECO:0000313" key="3">
    <source>
        <dbReference type="Proteomes" id="UP000253529"/>
    </source>
</evidence>
<comment type="caution">
    <text evidence="2">The sequence shown here is derived from an EMBL/GenBank/DDBJ whole genome shotgun (WGS) entry which is preliminary data.</text>
</comment>
<dbReference type="EMBL" id="QNRK01000008">
    <property type="protein sequence ID" value="RBP15483.1"/>
    <property type="molecule type" value="Genomic_DNA"/>
</dbReference>
<evidence type="ECO:0000313" key="2">
    <source>
        <dbReference type="EMBL" id="RBP15483.1"/>
    </source>
</evidence>
<feature type="compositionally biased region" description="Basic residues" evidence="1">
    <location>
        <begin position="1"/>
        <end position="20"/>
    </location>
</feature>
<keyword evidence="3" id="KW-1185">Reference proteome</keyword>
<dbReference type="Proteomes" id="UP000253529">
    <property type="component" value="Unassembled WGS sequence"/>
</dbReference>
<accession>A0A366FLA7</accession>
<reference evidence="2 3" key="1">
    <citation type="submission" date="2018-06" db="EMBL/GenBank/DDBJ databases">
        <title>Genomic Encyclopedia of Type Strains, Phase IV (KMG-IV): sequencing the most valuable type-strain genomes for metagenomic binning, comparative biology and taxonomic classification.</title>
        <authorList>
            <person name="Goeker M."/>
        </authorList>
    </citation>
    <scope>NUCLEOTIDE SEQUENCE [LARGE SCALE GENOMIC DNA]</scope>
    <source>
        <strain evidence="2 3">DSM 24875</strain>
    </source>
</reference>
<name>A0A366FLA7_9HYPH</name>
<sequence length="520" mass="55015">MKKPAAKPRKPAAKSRKKRAGPLDTMFSGVDMDALRLLMESLPVEDRSVADMIEPFLSADPTSVEEMPEGEAISELAEELDRLRVDANGGDPRARAALSRARGMIDEAAAQDAIHPGILMILGRAFEGAHVDIGDAARASMGRMVAHGVLREPGDEAYRDLLNNLVADDFTLHEEIRCLSAIFPADYRARLVEGFAADADEAARRSAVGFLLDPDDTTALAALRGLAAAAAGGGLDAVARRRIALIRPWLTAARRDAVDRAFPADLAAGAPVSASIVGASASACDGSGASSLIATVKRGARFDVVAVMAKPSGVADSYVMEKLTRKEVEAVQQGARGATPSADTPLEPWLRLVRLALGRNRAGDTPPPFEFVRAVEALGLGALVPDETTPADIIGSLLADFPDRDDPAAIEQAHESVLEMDAADNWFEAGEAVEAVLRPAADIGAGARALLEHHLPKRRAFWASQCALTALALKEATRPEPWRELALVGRDVLGDAPLSDIPLMVQIAERSAAAFFAYGA</sequence>
<evidence type="ECO:0000256" key="1">
    <source>
        <dbReference type="SAM" id="MobiDB-lite"/>
    </source>
</evidence>
<dbReference type="RefSeq" id="WP_147262703.1">
    <property type="nucleotide sequence ID" value="NZ_QNRK01000008.1"/>
</dbReference>
<proteinExistence type="predicted"/>
<protein>
    <submittedName>
        <fullName evidence="2">Uncharacterized protein</fullName>
    </submittedName>
</protein>